<dbReference type="AlphaFoldDB" id="A0A0B1S9J6"/>
<organism evidence="2 3">
    <name type="scientific">Oesophagostomum dentatum</name>
    <name type="common">Nodular worm</name>
    <dbReference type="NCBI Taxonomy" id="61180"/>
    <lineage>
        <taxon>Eukaryota</taxon>
        <taxon>Metazoa</taxon>
        <taxon>Ecdysozoa</taxon>
        <taxon>Nematoda</taxon>
        <taxon>Chromadorea</taxon>
        <taxon>Rhabditida</taxon>
        <taxon>Rhabditina</taxon>
        <taxon>Rhabditomorpha</taxon>
        <taxon>Strongyloidea</taxon>
        <taxon>Strongylidae</taxon>
        <taxon>Oesophagostomum</taxon>
    </lineage>
</organism>
<accession>A0A0B1S9J6</accession>
<evidence type="ECO:0000313" key="2">
    <source>
        <dbReference type="EMBL" id="KHJ81978.1"/>
    </source>
</evidence>
<dbReference type="OrthoDB" id="5837167at2759"/>
<gene>
    <name evidence="2" type="ORF">OESDEN_18331</name>
</gene>
<reference evidence="2 3" key="1">
    <citation type="submission" date="2014-03" db="EMBL/GenBank/DDBJ databases">
        <title>Draft genome of the hookworm Oesophagostomum dentatum.</title>
        <authorList>
            <person name="Mitreva M."/>
        </authorList>
    </citation>
    <scope>NUCLEOTIDE SEQUENCE [LARGE SCALE GENOMIC DNA]</scope>
    <source>
        <strain evidence="2 3">OD-Hann</strain>
    </source>
</reference>
<sequence length="46" mass="4971">MFYPIATDQPASFTKITRATKDGKEDEAAQKLQDGNGEDVELKAAA</sequence>
<keyword evidence="3" id="KW-1185">Reference proteome</keyword>
<name>A0A0B1S9J6_OESDE</name>
<dbReference type="EMBL" id="KN583384">
    <property type="protein sequence ID" value="KHJ81978.1"/>
    <property type="molecule type" value="Genomic_DNA"/>
</dbReference>
<feature type="region of interest" description="Disordered" evidence="1">
    <location>
        <begin position="1"/>
        <end position="46"/>
    </location>
</feature>
<evidence type="ECO:0000313" key="3">
    <source>
        <dbReference type="Proteomes" id="UP000053660"/>
    </source>
</evidence>
<proteinExistence type="predicted"/>
<feature type="compositionally biased region" description="Basic and acidic residues" evidence="1">
    <location>
        <begin position="19"/>
        <end position="29"/>
    </location>
</feature>
<evidence type="ECO:0000256" key="1">
    <source>
        <dbReference type="SAM" id="MobiDB-lite"/>
    </source>
</evidence>
<protein>
    <submittedName>
        <fullName evidence="2">Uncharacterized protein</fullName>
    </submittedName>
</protein>
<dbReference type="Proteomes" id="UP000053660">
    <property type="component" value="Unassembled WGS sequence"/>
</dbReference>